<comment type="caution">
    <text evidence="1">The sequence shown here is derived from an EMBL/GenBank/DDBJ whole genome shotgun (WGS) entry which is preliminary data.</text>
</comment>
<organism evidence="1 2">
    <name type="scientific">Zizania palustris</name>
    <name type="common">Northern wild rice</name>
    <dbReference type="NCBI Taxonomy" id="103762"/>
    <lineage>
        <taxon>Eukaryota</taxon>
        <taxon>Viridiplantae</taxon>
        <taxon>Streptophyta</taxon>
        <taxon>Embryophyta</taxon>
        <taxon>Tracheophyta</taxon>
        <taxon>Spermatophyta</taxon>
        <taxon>Magnoliopsida</taxon>
        <taxon>Liliopsida</taxon>
        <taxon>Poales</taxon>
        <taxon>Poaceae</taxon>
        <taxon>BOP clade</taxon>
        <taxon>Oryzoideae</taxon>
        <taxon>Oryzeae</taxon>
        <taxon>Zizaniinae</taxon>
        <taxon>Zizania</taxon>
    </lineage>
</organism>
<keyword evidence="2" id="KW-1185">Reference proteome</keyword>
<accession>A0A8J5SY27</accession>
<dbReference type="AlphaFoldDB" id="A0A8J5SY27"/>
<reference evidence="1" key="1">
    <citation type="journal article" date="2021" name="bioRxiv">
        <title>Whole Genome Assembly and Annotation of Northern Wild Rice, Zizania palustris L., Supports a Whole Genome Duplication in the Zizania Genus.</title>
        <authorList>
            <person name="Haas M."/>
            <person name="Kono T."/>
            <person name="Macchietto M."/>
            <person name="Millas R."/>
            <person name="McGilp L."/>
            <person name="Shao M."/>
            <person name="Duquette J."/>
            <person name="Hirsch C.N."/>
            <person name="Kimball J."/>
        </authorList>
    </citation>
    <scope>NUCLEOTIDE SEQUENCE</scope>
    <source>
        <tissue evidence="1">Fresh leaf tissue</tissue>
    </source>
</reference>
<protein>
    <submittedName>
        <fullName evidence="1">Uncharacterized protein</fullName>
    </submittedName>
</protein>
<dbReference type="EMBL" id="JAAALK010000284">
    <property type="protein sequence ID" value="KAG8069220.1"/>
    <property type="molecule type" value="Genomic_DNA"/>
</dbReference>
<evidence type="ECO:0000313" key="2">
    <source>
        <dbReference type="Proteomes" id="UP000729402"/>
    </source>
</evidence>
<name>A0A8J5SY27_ZIZPA</name>
<reference evidence="1" key="2">
    <citation type="submission" date="2021-02" db="EMBL/GenBank/DDBJ databases">
        <authorList>
            <person name="Kimball J.A."/>
            <person name="Haas M.W."/>
            <person name="Macchietto M."/>
            <person name="Kono T."/>
            <person name="Duquette J."/>
            <person name="Shao M."/>
        </authorList>
    </citation>
    <scope>NUCLEOTIDE SEQUENCE</scope>
    <source>
        <tissue evidence="1">Fresh leaf tissue</tissue>
    </source>
</reference>
<gene>
    <name evidence="1" type="ORF">GUJ93_ZPchr0005g14855</name>
</gene>
<evidence type="ECO:0000313" key="1">
    <source>
        <dbReference type="EMBL" id="KAG8069220.1"/>
    </source>
</evidence>
<sequence length="134" mass="13723">MPSADDEDPPQPITAASSTSTTDTFIKILTELVHSVGGIQTHLAARDDQFSYGLLGIGSTTSFPTNLPGSITSAPLLPSIPGIGSAAPILPSTIPTLVHQIQFPHSPSSIPSIRLSSAGLSMGGIYNSPPYSVA</sequence>
<dbReference type="Proteomes" id="UP000729402">
    <property type="component" value="Unassembled WGS sequence"/>
</dbReference>
<proteinExistence type="predicted"/>